<name>A0A2S4PUA8_9PEZI</name>
<organism evidence="5 6">
    <name type="scientific">Erysiphe pulchra</name>
    <dbReference type="NCBI Taxonomy" id="225359"/>
    <lineage>
        <taxon>Eukaryota</taxon>
        <taxon>Fungi</taxon>
        <taxon>Dikarya</taxon>
        <taxon>Ascomycota</taxon>
        <taxon>Pezizomycotina</taxon>
        <taxon>Leotiomycetes</taxon>
        <taxon>Erysiphales</taxon>
        <taxon>Erysiphaceae</taxon>
        <taxon>Erysiphe</taxon>
    </lineage>
</organism>
<keyword evidence="6" id="KW-1185">Reference proteome</keyword>
<proteinExistence type="predicted"/>
<dbReference type="Pfam" id="PF10447">
    <property type="entry name" value="EXOSC1"/>
    <property type="match status" value="2"/>
</dbReference>
<reference evidence="5 6" key="1">
    <citation type="submission" date="2017-10" db="EMBL/GenBank/DDBJ databases">
        <title>Development of genomic resources for the powdery mildew, Erysiphe pulchra.</title>
        <authorList>
            <person name="Wadl P.A."/>
            <person name="Mack B.M."/>
            <person name="Moore G."/>
            <person name="Beltz S.B."/>
        </authorList>
    </citation>
    <scope>NUCLEOTIDE SEQUENCE [LARGE SCALE GENOMIC DNA]</scope>
    <source>
        <strain evidence="5">Cflorida</strain>
    </source>
</reference>
<feature type="domain" description="S1 motif" evidence="4">
    <location>
        <begin position="108"/>
        <end position="188"/>
    </location>
</feature>
<dbReference type="InterPro" id="IPR025721">
    <property type="entry name" value="Exosome_cplx_N_dom"/>
</dbReference>
<dbReference type="Pfam" id="PF14382">
    <property type="entry name" value="ECR1_N"/>
    <property type="match status" value="1"/>
</dbReference>
<dbReference type="GO" id="GO:0003723">
    <property type="term" value="F:RNA binding"/>
    <property type="evidence" value="ECO:0007669"/>
    <property type="project" value="InterPro"/>
</dbReference>
<dbReference type="SUPFAM" id="SSF110324">
    <property type="entry name" value="Ribosomal L27 protein-like"/>
    <property type="match status" value="1"/>
</dbReference>
<comment type="subcellular location">
    <subcellularLocation>
        <location evidence="1">Nucleus</location>
        <location evidence="1">Nucleolus</location>
    </subcellularLocation>
</comment>
<dbReference type="STRING" id="225359.A0A2S4PUA8"/>
<comment type="caution">
    <text evidence="5">The sequence shown here is derived from an EMBL/GenBank/DDBJ whole genome shotgun (WGS) entry which is preliminary data.</text>
</comment>
<dbReference type="GO" id="GO:0000176">
    <property type="term" value="C:nuclear exosome (RNase complex)"/>
    <property type="evidence" value="ECO:0007669"/>
    <property type="project" value="TreeGrafter"/>
</dbReference>
<sequence length="230" mass="25103">MLSVAIPGQYLGNTSNYQSGPGTHVYNSKLYASILGPIIKTAPPVSTGPAKRLNKITSITPASLPILSINRNISSSRGRAVVSQNANSDADHYQSHELSQNLNEVLPEVNSTVLCRVSRITPKQATVSILVVGETVLNGEWQGLIRVQDVRATEKDKVKIFESFRPGDIVRATVISLGDQSNYYLSTARNHLGVIMAISEAGNTMYPVSWKEYRDPETGACEFRKVAKPF</sequence>
<accession>A0A2S4PUA8</accession>
<dbReference type="GO" id="GO:0005730">
    <property type="term" value="C:nucleolus"/>
    <property type="evidence" value="ECO:0007669"/>
    <property type="project" value="UniProtKB-SubCell"/>
</dbReference>
<dbReference type="CDD" id="cd05791">
    <property type="entry name" value="S1_CSL4"/>
    <property type="match status" value="1"/>
</dbReference>
<keyword evidence="2" id="KW-0963">Cytoplasm</keyword>
<dbReference type="InterPro" id="IPR039771">
    <property type="entry name" value="Csl4"/>
</dbReference>
<dbReference type="PANTHER" id="PTHR12686:SF8">
    <property type="entry name" value="EXOSOME COMPLEX COMPONENT CSL4"/>
    <property type="match status" value="1"/>
</dbReference>
<dbReference type="SUPFAM" id="SSF50249">
    <property type="entry name" value="Nucleic acid-binding proteins"/>
    <property type="match status" value="1"/>
</dbReference>
<dbReference type="FunFam" id="2.40.50.140:FF:000164">
    <property type="entry name" value="Exosome complex component CSL4"/>
    <property type="match status" value="1"/>
</dbReference>
<dbReference type="Gene3D" id="2.40.50.140">
    <property type="entry name" value="Nucleic acid-binding proteins"/>
    <property type="match status" value="1"/>
</dbReference>
<dbReference type="SMART" id="SM00316">
    <property type="entry name" value="S1"/>
    <property type="match status" value="1"/>
</dbReference>
<dbReference type="PANTHER" id="PTHR12686">
    <property type="entry name" value="3'-5' EXORIBONUCLEASE CSL4-RELATED"/>
    <property type="match status" value="1"/>
</dbReference>
<dbReference type="Gene3D" id="2.40.50.100">
    <property type="match status" value="1"/>
</dbReference>
<dbReference type="InterPro" id="IPR003029">
    <property type="entry name" value="S1_domain"/>
</dbReference>
<dbReference type="GO" id="GO:0006396">
    <property type="term" value="P:RNA processing"/>
    <property type="evidence" value="ECO:0007669"/>
    <property type="project" value="InterPro"/>
</dbReference>
<evidence type="ECO:0000313" key="5">
    <source>
        <dbReference type="EMBL" id="POS85619.1"/>
    </source>
</evidence>
<evidence type="ECO:0000259" key="4">
    <source>
        <dbReference type="SMART" id="SM00316"/>
    </source>
</evidence>
<dbReference type="OrthoDB" id="440760at2759"/>
<dbReference type="GO" id="GO:0005737">
    <property type="term" value="C:cytoplasm"/>
    <property type="evidence" value="ECO:0007669"/>
    <property type="project" value="TreeGrafter"/>
</dbReference>
<dbReference type="InterPro" id="IPR012340">
    <property type="entry name" value="NA-bd_OB-fold"/>
</dbReference>
<keyword evidence="3" id="KW-0271">Exosome</keyword>
<protein>
    <recommendedName>
        <fullName evidence="4">S1 motif domain-containing protein</fullName>
    </recommendedName>
</protein>
<dbReference type="Proteomes" id="UP000237438">
    <property type="component" value="Unassembled WGS sequence"/>
</dbReference>
<dbReference type="AlphaFoldDB" id="A0A2S4PUA8"/>
<evidence type="ECO:0000256" key="1">
    <source>
        <dbReference type="ARBA" id="ARBA00004604"/>
    </source>
</evidence>
<dbReference type="InterPro" id="IPR019495">
    <property type="entry name" value="EXOSC1_C"/>
</dbReference>
<evidence type="ECO:0000313" key="6">
    <source>
        <dbReference type="Proteomes" id="UP000237438"/>
    </source>
</evidence>
<evidence type="ECO:0000256" key="2">
    <source>
        <dbReference type="ARBA" id="ARBA00022490"/>
    </source>
</evidence>
<dbReference type="EMBL" id="PEDP01000546">
    <property type="protein sequence ID" value="POS85619.1"/>
    <property type="molecule type" value="Genomic_DNA"/>
</dbReference>
<evidence type="ECO:0000256" key="3">
    <source>
        <dbReference type="ARBA" id="ARBA00022835"/>
    </source>
</evidence>
<gene>
    <name evidence="5" type="ORF">EPUL_001249</name>
</gene>